<dbReference type="AlphaFoldDB" id="L9KP80"/>
<evidence type="ECO:0000256" key="1">
    <source>
        <dbReference type="SAM" id="MobiDB-lite"/>
    </source>
</evidence>
<feature type="region of interest" description="Disordered" evidence="1">
    <location>
        <begin position="31"/>
        <end position="69"/>
    </location>
</feature>
<proteinExistence type="predicted"/>
<organism evidence="2 3">
    <name type="scientific">Tupaia chinensis</name>
    <name type="common">Chinese tree shrew</name>
    <name type="synonym">Tupaia belangeri chinensis</name>
    <dbReference type="NCBI Taxonomy" id="246437"/>
    <lineage>
        <taxon>Eukaryota</taxon>
        <taxon>Metazoa</taxon>
        <taxon>Chordata</taxon>
        <taxon>Craniata</taxon>
        <taxon>Vertebrata</taxon>
        <taxon>Euteleostomi</taxon>
        <taxon>Mammalia</taxon>
        <taxon>Eutheria</taxon>
        <taxon>Euarchontoglires</taxon>
        <taxon>Scandentia</taxon>
        <taxon>Tupaiidae</taxon>
        <taxon>Tupaia</taxon>
    </lineage>
</organism>
<reference evidence="3" key="1">
    <citation type="submission" date="2012-07" db="EMBL/GenBank/DDBJ databases">
        <title>Genome of the Chinese tree shrew, a rising model animal genetically related to primates.</title>
        <authorList>
            <person name="Zhang G."/>
            <person name="Fan Y."/>
            <person name="Yao Y."/>
            <person name="Huang Z."/>
        </authorList>
    </citation>
    <scope>NUCLEOTIDE SEQUENCE [LARGE SCALE GENOMIC DNA]</scope>
</reference>
<sequence>MGTGSEKGGGSYWEPKRGLGVSESPNWILCGRKGREGERPGSLRIAQGGGKARDPPRNRGTWRGLQPAWARREQPDSRCLLRLSSLTGDPLRFQGEFTGLSFPVHSKGGFLIPPAGGPG</sequence>
<accession>L9KP80</accession>
<reference evidence="3" key="2">
    <citation type="journal article" date="2013" name="Nat. Commun.">
        <title>Genome of the Chinese tree shrew.</title>
        <authorList>
            <person name="Fan Y."/>
            <person name="Huang Z.Y."/>
            <person name="Cao C.C."/>
            <person name="Chen C.S."/>
            <person name="Chen Y.X."/>
            <person name="Fan D.D."/>
            <person name="He J."/>
            <person name="Hou H.L."/>
            <person name="Hu L."/>
            <person name="Hu X.T."/>
            <person name="Jiang X.T."/>
            <person name="Lai R."/>
            <person name="Lang Y.S."/>
            <person name="Liang B."/>
            <person name="Liao S.G."/>
            <person name="Mu D."/>
            <person name="Ma Y.Y."/>
            <person name="Niu Y.Y."/>
            <person name="Sun X.Q."/>
            <person name="Xia J.Q."/>
            <person name="Xiao J."/>
            <person name="Xiong Z.Q."/>
            <person name="Xu L."/>
            <person name="Yang L."/>
            <person name="Zhang Y."/>
            <person name="Zhao W."/>
            <person name="Zhao X.D."/>
            <person name="Zheng Y.T."/>
            <person name="Zhou J.M."/>
            <person name="Zhu Y.B."/>
            <person name="Zhang G.J."/>
            <person name="Wang J."/>
            <person name="Yao Y.G."/>
        </authorList>
    </citation>
    <scope>NUCLEOTIDE SEQUENCE [LARGE SCALE GENOMIC DNA]</scope>
</reference>
<gene>
    <name evidence="2" type="ORF">TREES_T100018590</name>
</gene>
<dbReference type="Proteomes" id="UP000011518">
    <property type="component" value="Unassembled WGS sequence"/>
</dbReference>
<dbReference type="EMBL" id="KB320722">
    <property type="protein sequence ID" value="ELW64586.1"/>
    <property type="molecule type" value="Genomic_DNA"/>
</dbReference>
<evidence type="ECO:0000313" key="2">
    <source>
        <dbReference type="EMBL" id="ELW64586.1"/>
    </source>
</evidence>
<protein>
    <submittedName>
        <fullName evidence="2">Uncharacterized protein</fullName>
    </submittedName>
</protein>
<name>L9KP80_TUPCH</name>
<evidence type="ECO:0000313" key="3">
    <source>
        <dbReference type="Proteomes" id="UP000011518"/>
    </source>
</evidence>
<keyword evidence="3" id="KW-1185">Reference proteome</keyword>
<dbReference type="InParanoid" id="L9KP80"/>